<evidence type="ECO:0000256" key="5">
    <source>
        <dbReference type="ARBA" id="ARBA00022598"/>
    </source>
</evidence>
<evidence type="ECO:0000259" key="13">
    <source>
        <dbReference type="SMART" id="SM00836"/>
    </source>
</evidence>
<feature type="short sequence motif" description="'HIGH' region" evidence="11">
    <location>
        <begin position="136"/>
        <end position="146"/>
    </location>
</feature>
<dbReference type="GO" id="GO:0004814">
    <property type="term" value="F:arginine-tRNA ligase activity"/>
    <property type="evidence" value="ECO:0007669"/>
    <property type="project" value="UniProtKB-UniRule"/>
</dbReference>
<dbReference type="InterPro" id="IPR001278">
    <property type="entry name" value="Arg-tRNA-ligase"/>
</dbReference>
<dbReference type="SUPFAM" id="SSF47323">
    <property type="entry name" value="Anticodon-binding domain of a subclass of class I aminoacyl-tRNA synthetases"/>
    <property type="match status" value="1"/>
</dbReference>
<dbReference type="PANTHER" id="PTHR11956">
    <property type="entry name" value="ARGINYL-TRNA SYNTHETASE"/>
    <property type="match status" value="1"/>
</dbReference>
<evidence type="ECO:0000256" key="11">
    <source>
        <dbReference type="HAMAP-Rule" id="MF_00123"/>
    </source>
</evidence>
<dbReference type="CDD" id="cd00671">
    <property type="entry name" value="ArgRS_core"/>
    <property type="match status" value="1"/>
</dbReference>
<dbReference type="Proteomes" id="UP000184089">
    <property type="component" value="Unassembled WGS sequence"/>
</dbReference>
<keyword evidence="7 11" id="KW-0067">ATP-binding</keyword>
<reference evidence="16" key="1">
    <citation type="submission" date="2016-11" db="EMBL/GenBank/DDBJ databases">
        <authorList>
            <person name="Jaros S."/>
            <person name="Januszkiewicz K."/>
            <person name="Wedrychowicz H."/>
        </authorList>
    </citation>
    <scope>NUCLEOTIDE SEQUENCE [LARGE SCALE GENOMIC DNA]</scope>
    <source>
        <strain evidence="16">DSM 4029</strain>
    </source>
</reference>
<dbReference type="SMART" id="SM01016">
    <property type="entry name" value="Arg_tRNA_synt_N"/>
    <property type="match status" value="1"/>
</dbReference>
<dbReference type="Gene3D" id="1.10.730.10">
    <property type="entry name" value="Isoleucyl-tRNA Synthetase, Domain 1"/>
    <property type="match status" value="1"/>
</dbReference>
<evidence type="ECO:0000256" key="12">
    <source>
        <dbReference type="RuleBase" id="RU363038"/>
    </source>
</evidence>
<evidence type="ECO:0000256" key="8">
    <source>
        <dbReference type="ARBA" id="ARBA00022917"/>
    </source>
</evidence>
<keyword evidence="8 11" id="KW-0648">Protein biosynthesis</keyword>
<comment type="similarity">
    <text evidence="2 11 12">Belongs to the class-I aminoacyl-tRNA synthetase family.</text>
</comment>
<evidence type="ECO:0000256" key="1">
    <source>
        <dbReference type="ARBA" id="ARBA00004496"/>
    </source>
</evidence>
<dbReference type="GO" id="GO:0005524">
    <property type="term" value="F:ATP binding"/>
    <property type="evidence" value="ECO:0007669"/>
    <property type="project" value="UniProtKB-UniRule"/>
</dbReference>
<evidence type="ECO:0000256" key="2">
    <source>
        <dbReference type="ARBA" id="ARBA00005594"/>
    </source>
</evidence>
<evidence type="ECO:0000256" key="6">
    <source>
        <dbReference type="ARBA" id="ARBA00022741"/>
    </source>
</evidence>
<dbReference type="GO" id="GO:0005737">
    <property type="term" value="C:cytoplasm"/>
    <property type="evidence" value="ECO:0007669"/>
    <property type="project" value="UniProtKB-SubCell"/>
</dbReference>
<keyword evidence="4 11" id="KW-0963">Cytoplasm</keyword>
<evidence type="ECO:0000313" key="16">
    <source>
        <dbReference type="Proteomes" id="UP000184089"/>
    </source>
</evidence>
<dbReference type="EMBL" id="FQVY01000002">
    <property type="protein sequence ID" value="SHG15527.1"/>
    <property type="molecule type" value="Genomic_DNA"/>
</dbReference>
<dbReference type="Pfam" id="PF05746">
    <property type="entry name" value="DALR_1"/>
    <property type="match status" value="1"/>
</dbReference>
<dbReference type="InterPro" id="IPR008909">
    <property type="entry name" value="DALR_anticod-bd"/>
</dbReference>
<feature type="domain" description="Arginyl tRNA synthetase N-terminal" evidence="14">
    <location>
        <begin position="10"/>
        <end position="99"/>
    </location>
</feature>
<keyword evidence="9 11" id="KW-0030">Aminoacyl-tRNA synthetase</keyword>
<dbReference type="GO" id="GO:0006420">
    <property type="term" value="P:arginyl-tRNA aminoacylation"/>
    <property type="evidence" value="ECO:0007669"/>
    <property type="project" value="UniProtKB-UniRule"/>
</dbReference>
<evidence type="ECO:0000256" key="7">
    <source>
        <dbReference type="ARBA" id="ARBA00022840"/>
    </source>
</evidence>
<dbReference type="PANTHER" id="PTHR11956:SF5">
    <property type="entry name" value="ARGININE--TRNA LIGASE, CYTOPLASMIC"/>
    <property type="match status" value="1"/>
</dbReference>
<evidence type="ECO:0000256" key="9">
    <source>
        <dbReference type="ARBA" id="ARBA00023146"/>
    </source>
</evidence>
<dbReference type="Pfam" id="PF03485">
    <property type="entry name" value="Arg_tRNA_synt_N"/>
    <property type="match status" value="1"/>
</dbReference>
<evidence type="ECO:0000256" key="3">
    <source>
        <dbReference type="ARBA" id="ARBA00011245"/>
    </source>
</evidence>
<dbReference type="HAMAP" id="MF_00123">
    <property type="entry name" value="Arg_tRNA_synth"/>
    <property type="match status" value="1"/>
</dbReference>
<name>A0AAQ1MDM0_9FIRM</name>
<dbReference type="SMART" id="SM00836">
    <property type="entry name" value="DALR_1"/>
    <property type="match status" value="1"/>
</dbReference>
<dbReference type="SUPFAM" id="SSF55190">
    <property type="entry name" value="Arginyl-tRNA synthetase (ArgRS), N-terminal 'additional' domain"/>
    <property type="match status" value="1"/>
</dbReference>
<gene>
    <name evidence="11" type="primary">argS</name>
    <name evidence="15" type="ORF">SAMN05444424_1676</name>
</gene>
<dbReference type="FunFam" id="3.40.50.620:FF:000062">
    <property type="entry name" value="Arginine--tRNA ligase"/>
    <property type="match status" value="1"/>
</dbReference>
<organism evidence="15 16">
    <name type="scientific">Bittarella massiliensis</name>
    <name type="common">ex Durand et al. 2017</name>
    <dbReference type="NCBI Taxonomy" id="1720313"/>
    <lineage>
        <taxon>Bacteria</taxon>
        <taxon>Bacillati</taxon>
        <taxon>Bacillota</taxon>
        <taxon>Clostridia</taxon>
        <taxon>Eubacteriales</taxon>
        <taxon>Oscillospiraceae</taxon>
        <taxon>Bittarella (ex Durand et al. 2017)</taxon>
    </lineage>
</organism>
<dbReference type="Pfam" id="PF00750">
    <property type="entry name" value="tRNA-synt_1d"/>
    <property type="match status" value="1"/>
</dbReference>
<dbReference type="PROSITE" id="PS00178">
    <property type="entry name" value="AA_TRNA_LIGASE_I"/>
    <property type="match status" value="1"/>
</dbReference>
<proteinExistence type="inferred from homology"/>
<dbReference type="FunFam" id="1.10.730.10:FF:000008">
    <property type="entry name" value="Arginine--tRNA ligase"/>
    <property type="match status" value="1"/>
</dbReference>
<comment type="subcellular location">
    <subcellularLocation>
        <location evidence="1 11">Cytoplasm</location>
    </subcellularLocation>
</comment>
<protein>
    <recommendedName>
        <fullName evidence="11">Arginine--tRNA ligase</fullName>
        <ecNumber evidence="11">6.1.1.19</ecNumber>
    </recommendedName>
    <alternativeName>
        <fullName evidence="11">Arginyl-tRNA synthetase</fullName>
        <shortName evidence="11">ArgRS</shortName>
    </alternativeName>
</protein>
<dbReference type="RefSeq" id="WP_021660383.1">
    <property type="nucleotide sequence ID" value="NZ_FQVY01000002.1"/>
</dbReference>
<dbReference type="InterPro" id="IPR036695">
    <property type="entry name" value="Arg-tRNA-synth_N_sf"/>
</dbReference>
<dbReference type="InterPro" id="IPR035684">
    <property type="entry name" value="ArgRS_core"/>
</dbReference>
<accession>A0AAQ1MDM0</accession>
<comment type="caution">
    <text evidence="15">The sequence shown here is derived from an EMBL/GenBank/DDBJ whole genome shotgun (WGS) entry which is preliminary data.</text>
</comment>
<evidence type="ECO:0000256" key="4">
    <source>
        <dbReference type="ARBA" id="ARBA00022490"/>
    </source>
</evidence>
<keyword evidence="5 11" id="KW-0436">Ligase</keyword>
<comment type="subunit">
    <text evidence="3 11">Monomer.</text>
</comment>
<dbReference type="InterPro" id="IPR005148">
    <property type="entry name" value="Arg-tRNA-synth_N"/>
</dbReference>
<dbReference type="Gene3D" id="3.40.50.620">
    <property type="entry name" value="HUPs"/>
    <property type="match status" value="1"/>
</dbReference>
<keyword evidence="6 11" id="KW-0547">Nucleotide-binding</keyword>
<dbReference type="SUPFAM" id="SSF52374">
    <property type="entry name" value="Nucleotidylyl transferase"/>
    <property type="match status" value="1"/>
</dbReference>
<dbReference type="InterPro" id="IPR001412">
    <property type="entry name" value="aa-tRNA-synth_I_CS"/>
</dbReference>
<evidence type="ECO:0000259" key="14">
    <source>
        <dbReference type="SMART" id="SM01016"/>
    </source>
</evidence>
<evidence type="ECO:0000313" key="15">
    <source>
        <dbReference type="EMBL" id="SHG15527.1"/>
    </source>
</evidence>
<evidence type="ECO:0000256" key="10">
    <source>
        <dbReference type="ARBA" id="ARBA00049339"/>
    </source>
</evidence>
<dbReference type="Gene3D" id="3.30.1360.70">
    <property type="entry name" value="Arginyl tRNA synthetase N-terminal domain"/>
    <property type="match status" value="1"/>
</dbReference>
<comment type="catalytic activity">
    <reaction evidence="10 11">
        <text>tRNA(Arg) + L-arginine + ATP = L-arginyl-tRNA(Arg) + AMP + diphosphate</text>
        <dbReference type="Rhea" id="RHEA:20301"/>
        <dbReference type="Rhea" id="RHEA-COMP:9658"/>
        <dbReference type="Rhea" id="RHEA-COMP:9673"/>
        <dbReference type="ChEBI" id="CHEBI:30616"/>
        <dbReference type="ChEBI" id="CHEBI:32682"/>
        <dbReference type="ChEBI" id="CHEBI:33019"/>
        <dbReference type="ChEBI" id="CHEBI:78442"/>
        <dbReference type="ChEBI" id="CHEBI:78513"/>
        <dbReference type="ChEBI" id="CHEBI:456215"/>
        <dbReference type="EC" id="6.1.1.19"/>
    </reaction>
</comment>
<dbReference type="AlphaFoldDB" id="A0AAQ1MDM0"/>
<feature type="domain" description="DALR anticodon binding" evidence="13">
    <location>
        <begin position="444"/>
        <end position="564"/>
    </location>
</feature>
<dbReference type="InterPro" id="IPR014729">
    <property type="entry name" value="Rossmann-like_a/b/a_fold"/>
</dbReference>
<sequence length="564" mass="62121">MINPILQAKGQIAQIVDRAAAAAIAAGDLPDCPAGEYGIEIPADHSHGDFACNFAMAGARTYKMAPRKIADAIVAHAALEGTGFSRIEVAGPGFLNFFLDQSWFTGAVEAVLEEGARYGTTDLGQGKKVMVEFVSANPTGPMHLGNARGGALGDCLASVLRWAGYDVTREFYINDAGNQIEKFGKSLSARYMQIVLGDDAVVFPEDGYQGADIRVLAQQYIDEHGTGLEKESEELRSQALIDYALPKNIQKLKDDLAKYRIHYDVWFHESQLHEDGSVGRIIELLRSRGLTYEKDGAVWYKATAFGDEKDEVLVRANGNPTYFAADIAYHYNKFAVRGFDWVINVWGADHHGHVARLKGAMDAVGLDGSKLDVVLMQLVRLMRGGEVARMSKRTGKAITLADLLDEIPVDAARFFFNQREPNTHCEFDLELAVSESSQNPVYYVQYAHARICSILKSLAAEGISPRACTREELDLLQTEQERELVRFMATLPDVVNASVKALDSSKITKYCVELATLFHKFYNACHVKGEAEGLLQARLNLCLAVRQVLRNVLEMLGISAPESM</sequence>
<dbReference type="PRINTS" id="PR01038">
    <property type="entry name" value="TRNASYNTHARG"/>
</dbReference>
<dbReference type="NCBIfam" id="TIGR00456">
    <property type="entry name" value="argS"/>
    <property type="match status" value="1"/>
</dbReference>
<dbReference type="EC" id="6.1.1.19" evidence="11"/>
<dbReference type="InterPro" id="IPR009080">
    <property type="entry name" value="tRNAsynth_Ia_anticodon-bd"/>
</dbReference>